<accession>A0A6M4MAP0</accession>
<proteinExistence type="predicted"/>
<dbReference type="InterPro" id="IPR029058">
    <property type="entry name" value="AB_hydrolase_fold"/>
</dbReference>
<organism evidence="2 3">
    <name type="scientific">Alteromonas pelagimontana</name>
    <dbReference type="NCBI Taxonomy" id="1858656"/>
    <lineage>
        <taxon>Bacteria</taxon>
        <taxon>Pseudomonadati</taxon>
        <taxon>Pseudomonadota</taxon>
        <taxon>Gammaproteobacteria</taxon>
        <taxon>Alteromonadales</taxon>
        <taxon>Alteromonadaceae</taxon>
        <taxon>Alteromonas/Salinimonas group</taxon>
        <taxon>Alteromonas</taxon>
    </lineage>
</organism>
<feature type="signal peptide" evidence="1">
    <location>
        <begin position="1"/>
        <end position="18"/>
    </location>
</feature>
<dbReference type="PANTHER" id="PTHR42972">
    <property type="entry name" value="TOL-PAL SYSTEM PROTEIN TOLB"/>
    <property type="match status" value="1"/>
</dbReference>
<keyword evidence="3" id="KW-1185">Reference proteome</keyword>
<reference evidence="3" key="1">
    <citation type="submission" date="2014-12" db="EMBL/GenBank/DDBJ databases">
        <title>Complete genome sequence of a multi-drug resistant Klebsiella pneumoniae.</title>
        <authorList>
            <person name="Hua X."/>
            <person name="Chen Q."/>
            <person name="Li X."/>
            <person name="Feng Y."/>
            <person name="Ruan Z."/>
            <person name="Yu Y."/>
        </authorList>
    </citation>
    <scope>NUCLEOTIDE SEQUENCE [LARGE SCALE GENOMIC DNA]</scope>
    <source>
        <strain evidence="3">5.12</strain>
    </source>
</reference>
<feature type="chain" id="PRO_5028897563" evidence="1">
    <location>
        <begin position="19"/>
        <end position="327"/>
    </location>
</feature>
<dbReference type="RefSeq" id="WP_075608957.1">
    <property type="nucleotide sequence ID" value="NZ_CP052766.1"/>
</dbReference>
<gene>
    <name evidence="2" type="ORF">CA267_002420</name>
</gene>
<sequence length="327" mass="35625">MKILLTAVLMGVTSVATADIPELNLDTQDVTVSGLSSGGYMATQFHIANSDWVKGAAVIAAGPYYCARNDITQALSQCVDKMEAPVDIATLNQQASQWESEGKIAPLSGLKDSKVWLLHGNRDGRVAEAISDLLAEQYKTWVPESSIYYSKNKPFAHVFPTKDKGSVCTLSESPFIGNCDYDAAGEMLSFLLDDLKVPDDTLSGQVISFSQTDIAGEDAGTMAKTGYAYVPADCATGHACKVHVSFHGCNQYAEAIGTDYVDKVGLNRWADDNQLVVIYPQTRKSLFMPLNPQGCWDWWGYTNENYATRDGVQIKAVRAIIHRLASN</sequence>
<dbReference type="EMBL" id="CP052766">
    <property type="protein sequence ID" value="QJR79730.1"/>
    <property type="molecule type" value="Genomic_DNA"/>
</dbReference>
<dbReference type="SUPFAM" id="SSF53474">
    <property type="entry name" value="alpha/beta-Hydrolases"/>
    <property type="match status" value="1"/>
</dbReference>
<evidence type="ECO:0000313" key="3">
    <source>
        <dbReference type="Proteomes" id="UP000219285"/>
    </source>
</evidence>
<dbReference type="AlphaFoldDB" id="A0A6M4MAP0"/>
<keyword evidence="1" id="KW-0732">Signal</keyword>
<protein>
    <submittedName>
        <fullName evidence="2">Polyhydroxybutyrate depolymerase</fullName>
    </submittedName>
</protein>
<dbReference type="Proteomes" id="UP000219285">
    <property type="component" value="Chromosome"/>
</dbReference>
<evidence type="ECO:0000313" key="2">
    <source>
        <dbReference type="EMBL" id="QJR79730.1"/>
    </source>
</evidence>
<reference evidence="2 3" key="2">
    <citation type="submission" date="2020-04" db="EMBL/GenBank/DDBJ databases">
        <title>Complete genome sequence of Alteromonas pelagimontana 5.12T.</title>
        <authorList>
            <person name="Sinha R.K."/>
            <person name="Krishnan K.P."/>
            <person name="Kurian J.P."/>
        </authorList>
    </citation>
    <scope>NUCLEOTIDE SEQUENCE [LARGE SCALE GENOMIC DNA]</scope>
    <source>
        <strain evidence="2 3">5.12</strain>
    </source>
</reference>
<evidence type="ECO:0000256" key="1">
    <source>
        <dbReference type="SAM" id="SignalP"/>
    </source>
</evidence>
<dbReference type="Gene3D" id="3.40.50.1820">
    <property type="entry name" value="alpha/beta hydrolase"/>
    <property type="match status" value="2"/>
</dbReference>
<dbReference type="PANTHER" id="PTHR42972:SF8">
    <property type="entry name" value="POLYHYDROXYBUTYRATE DEPOLYMERASE"/>
    <property type="match status" value="1"/>
</dbReference>
<dbReference type="OrthoDB" id="505233at2"/>
<dbReference type="KEGG" id="apel:CA267_002420"/>
<name>A0A6M4MAP0_9ALTE</name>